<name>A0A7G1HYT7_9BACT</name>
<dbReference type="AlphaFoldDB" id="A0A7G1HYT7"/>
<accession>A0A7G1HYT7</accession>
<evidence type="ECO:0000313" key="1">
    <source>
        <dbReference type="EMBL" id="BCI64193.1"/>
    </source>
</evidence>
<proteinExistence type="predicted"/>
<dbReference type="KEGG" id="copr:Cop2CBH44_25460"/>
<sequence>MNKNPFILIPLPILRNLIIEPYTIEMMYDTGIFYTAQKINISEKNALKEFVYCIYRAMNELPAYLIQEYEDMEDFPYDEDLNGFCHGQFDPKPEIKYLSDYSQYNPHFYDLVIEWYSIRQVYKMLDLNTKTIPVNISAINSYQRTYNLNNCPFILLNAKVMQNLYNRKEYIKADERALWAMYMGILSIIGNKEFAQTTSSMIKCRMFGARNTEELNVLLKDKSLKKAYQKYTTKYRYNKLLNIIQDRNMITEIALHRRTYVSAKLKNADALIDAILAKEKEVKQKKLRDEAKKKALRRYHLAKST</sequence>
<protein>
    <submittedName>
        <fullName evidence="1">Uncharacterized protein</fullName>
    </submittedName>
</protein>
<dbReference type="Proteomes" id="UP000594042">
    <property type="component" value="Chromosome"/>
</dbReference>
<evidence type="ECO:0000313" key="2">
    <source>
        <dbReference type="Proteomes" id="UP000594042"/>
    </source>
</evidence>
<dbReference type="RefSeq" id="WP_200754947.1">
    <property type="nucleotide sequence ID" value="NZ_AP023322.1"/>
</dbReference>
<reference evidence="2" key="1">
    <citation type="submission" date="2020-07" db="EMBL/GenBank/DDBJ databases">
        <title>Complete genome sequencing of Coprobacter sp. strain 2CBH44.</title>
        <authorList>
            <person name="Sakamoto M."/>
            <person name="Murakami T."/>
            <person name="Mori H."/>
        </authorList>
    </citation>
    <scope>NUCLEOTIDE SEQUENCE [LARGE SCALE GENOMIC DNA]</scope>
    <source>
        <strain evidence="2">2CBH44</strain>
    </source>
</reference>
<dbReference type="EMBL" id="AP023322">
    <property type="protein sequence ID" value="BCI64193.1"/>
    <property type="molecule type" value="Genomic_DNA"/>
</dbReference>
<gene>
    <name evidence="1" type="ORF">Cop2CBH44_25460</name>
</gene>
<keyword evidence="2" id="KW-1185">Reference proteome</keyword>
<organism evidence="1 2">
    <name type="scientific">Coprobacter secundus subsp. similis</name>
    <dbReference type="NCBI Taxonomy" id="2751153"/>
    <lineage>
        <taxon>Bacteria</taxon>
        <taxon>Pseudomonadati</taxon>
        <taxon>Bacteroidota</taxon>
        <taxon>Bacteroidia</taxon>
        <taxon>Bacteroidales</taxon>
        <taxon>Barnesiellaceae</taxon>
        <taxon>Coprobacter</taxon>
    </lineage>
</organism>